<dbReference type="SUPFAM" id="SSF52540">
    <property type="entry name" value="P-loop containing nucleoside triphosphate hydrolases"/>
    <property type="match status" value="2"/>
</dbReference>
<evidence type="ECO:0000256" key="2">
    <source>
        <dbReference type="ARBA" id="ARBA00022840"/>
    </source>
</evidence>
<evidence type="ECO:0000259" key="5">
    <source>
        <dbReference type="PROSITE" id="PS50893"/>
    </source>
</evidence>
<dbReference type="PANTHER" id="PTHR42855:SF2">
    <property type="entry name" value="DRUG RESISTANCE ABC TRANSPORTER,ATP-BINDING PROTEIN"/>
    <property type="match status" value="1"/>
</dbReference>
<dbReference type="InterPro" id="IPR017871">
    <property type="entry name" value="ABC_transporter-like_CS"/>
</dbReference>
<evidence type="ECO:0000256" key="4">
    <source>
        <dbReference type="SAM" id="MobiDB-lite"/>
    </source>
</evidence>
<protein>
    <submittedName>
        <fullName evidence="6">ABC-F family ATP-binding cassette domain-containing protein</fullName>
    </submittedName>
</protein>
<evidence type="ECO:0000313" key="7">
    <source>
        <dbReference type="Proteomes" id="UP001060414"/>
    </source>
</evidence>
<dbReference type="GO" id="GO:0005524">
    <property type="term" value="F:ATP binding"/>
    <property type="evidence" value="ECO:0007669"/>
    <property type="project" value="UniProtKB-KW"/>
</dbReference>
<name>A0ABY5ZQ77_9BACT</name>
<dbReference type="PROSITE" id="PS50893">
    <property type="entry name" value="ABC_TRANSPORTER_2"/>
    <property type="match status" value="2"/>
</dbReference>
<evidence type="ECO:0000256" key="3">
    <source>
        <dbReference type="SAM" id="Coils"/>
    </source>
</evidence>
<proteinExistence type="predicted"/>
<accession>A0ABY5ZQ77</accession>
<dbReference type="Proteomes" id="UP001060414">
    <property type="component" value="Chromosome"/>
</dbReference>
<keyword evidence="2 6" id="KW-0067">ATP-binding</keyword>
<sequence>MFQLQNVKKFFADRAVLNGIDWTIGVQDRIGLCGENGAGKTTLLRLLAGQVAPDDGQVQSGRDTTLGYLPQDGLEFRDRTLFAEVRGALAELLSLEQELKHLESALGSADTEGRTLERYAQVQELFLQRGGYAMEAEIGKVLHGLGFAESDWQRPCEEFSGGWQMRIGLAKLLLRRPNLLLLDEPTNHLDLPARDWLEDYLVSYPFAVVLVSHDRFFLDRVVTRIVEVWNGRLTEYPGNYSHYLEAREARILALREARRRQDEEIARIEAFINRFRYQANKAALVQSRVKQLEKIERVDVPPARKKIAFRFPEPPKGGRLALELEGVSHGYGDLQVLREVDLMVERGERIALVGPNGAGKSTLMRILSGVEPPRQGRRAEGHNLRLGYFAQDQARVLDAGRTVIEEITAAAPFEMVPKVRDVLGAFLFSGDDVHKRVAVLSGGERNRLALAILLLRPANLLLLDEPTNHLDLQSKEVLLDALRHYSGTLVFVSHDRYFVDALATRVVEVGGGRLESHPGNYEDFLRIREKAGDLTHSRERVEQHQGRRGSPVEPQREGRLQAHLERKEAKRQERRRQKDLDEVQALIEDCEAQVADLEARMAAPDFFVDAARARTATAEHERLQSELARLYLRWEELELEAAG</sequence>
<keyword evidence="1" id="KW-0547">Nucleotide-binding</keyword>
<dbReference type="InterPro" id="IPR032524">
    <property type="entry name" value="ABC_tran_C"/>
</dbReference>
<dbReference type="CDD" id="cd03221">
    <property type="entry name" value="ABCF_EF-3"/>
    <property type="match status" value="2"/>
</dbReference>
<dbReference type="InterPro" id="IPR003593">
    <property type="entry name" value="AAA+_ATPase"/>
</dbReference>
<gene>
    <name evidence="6" type="ORF">L9S41_07595</name>
</gene>
<feature type="compositionally biased region" description="Basic and acidic residues" evidence="4">
    <location>
        <begin position="535"/>
        <end position="545"/>
    </location>
</feature>
<feature type="compositionally biased region" description="Basic and acidic residues" evidence="4">
    <location>
        <begin position="554"/>
        <end position="578"/>
    </location>
</feature>
<dbReference type="EMBL" id="CP092109">
    <property type="protein sequence ID" value="UWZ81243.1"/>
    <property type="molecule type" value="Genomic_DNA"/>
</dbReference>
<evidence type="ECO:0000313" key="6">
    <source>
        <dbReference type="EMBL" id="UWZ81243.1"/>
    </source>
</evidence>
<dbReference type="PANTHER" id="PTHR42855">
    <property type="entry name" value="ABC TRANSPORTER ATP-BINDING SUBUNIT"/>
    <property type="match status" value="1"/>
</dbReference>
<dbReference type="Pfam" id="PF16326">
    <property type="entry name" value="ABC_tran_CTD"/>
    <property type="match status" value="1"/>
</dbReference>
<organism evidence="6 7">
    <name type="scientific">Geoalkalibacter halelectricus</name>
    <dbReference type="NCBI Taxonomy" id="2847045"/>
    <lineage>
        <taxon>Bacteria</taxon>
        <taxon>Pseudomonadati</taxon>
        <taxon>Thermodesulfobacteriota</taxon>
        <taxon>Desulfuromonadia</taxon>
        <taxon>Desulfuromonadales</taxon>
        <taxon>Geoalkalibacteraceae</taxon>
        <taxon>Geoalkalibacter</taxon>
    </lineage>
</organism>
<dbReference type="InterPro" id="IPR037118">
    <property type="entry name" value="Val-tRNA_synth_C_sf"/>
</dbReference>
<keyword evidence="7" id="KW-1185">Reference proteome</keyword>
<feature type="coiled-coil region" evidence="3">
    <location>
        <begin position="85"/>
        <end position="112"/>
    </location>
</feature>
<dbReference type="PROSITE" id="PS00211">
    <property type="entry name" value="ABC_TRANSPORTER_1"/>
    <property type="match status" value="2"/>
</dbReference>
<dbReference type="InterPro" id="IPR003439">
    <property type="entry name" value="ABC_transporter-like_ATP-bd"/>
</dbReference>
<dbReference type="RefSeq" id="WP_260749616.1">
    <property type="nucleotide sequence ID" value="NZ_CP092109.1"/>
</dbReference>
<reference evidence="6" key="1">
    <citation type="journal article" date="2022" name="Environ. Microbiol.">
        <title>Geoalkalibacter halelectricus SAP #1 sp. nov. possessing extracellular electron transfer and mineral#reducing capabilities from a haloalkaline environment.</title>
        <authorList>
            <person name="Yadav S."/>
            <person name="Singh R."/>
            <person name="Sundharam S.S."/>
            <person name="Chaudhary S."/>
            <person name="Krishnamurthi S."/>
            <person name="Patil S.A."/>
        </authorList>
    </citation>
    <scope>NUCLEOTIDE SEQUENCE</scope>
    <source>
        <strain evidence="6">SAP-1</strain>
    </source>
</reference>
<evidence type="ECO:0000256" key="1">
    <source>
        <dbReference type="ARBA" id="ARBA00022741"/>
    </source>
</evidence>
<feature type="region of interest" description="Disordered" evidence="4">
    <location>
        <begin position="535"/>
        <end position="578"/>
    </location>
</feature>
<dbReference type="Pfam" id="PF00005">
    <property type="entry name" value="ABC_tran"/>
    <property type="match status" value="2"/>
</dbReference>
<dbReference type="SMART" id="SM00382">
    <property type="entry name" value="AAA"/>
    <property type="match status" value="2"/>
</dbReference>
<feature type="domain" description="ABC transporter" evidence="5">
    <location>
        <begin position="322"/>
        <end position="536"/>
    </location>
</feature>
<dbReference type="Pfam" id="PF12848">
    <property type="entry name" value="ABC_tran_Xtn"/>
    <property type="match status" value="1"/>
</dbReference>
<dbReference type="Gene3D" id="1.10.287.380">
    <property type="entry name" value="Valyl-tRNA synthetase, C-terminal domain"/>
    <property type="match status" value="1"/>
</dbReference>
<dbReference type="InterPro" id="IPR027417">
    <property type="entry name" value="P-loop_NTPase"/>
</dbReference>
<feature type="domain" description="ABC transporter" evidence="5">
    <location>
        <begin position="2"/>
        <end position="255"/>
    </location>
</feature>
<keyword evidence="3" id="KW-0175">Coiled coil</keyword>
<dbReference type="InterPro" id="IPR051309">
    <property type="entry name" value="ABCF_ATPase"/>
</dbReference>
<dbReference type="InterPro" id="IPR032781">
    <property type="entry name" value="ABC_tran_Xtn"/>
</dbReference>
<dbReference type="Gene3D" id="3.40.50.300">
    <property type="entry name" value="P-loop containing nucleotide triphosphate hydrolases"/>
    <property type="match status" value="2"/>
</dbReference>